<evidence type="ECO:0008006" key="3">
    <source>
        <dbReference type="Google" id="ProtNLM"/>
    </source>
</evidence>
<dbReference type="Proteomes" id="UP000237271">
    <property type="component" value="Unassembled WGS sequence"/>
</dbReference>
<dbReference type="EMBL" id="NCKW01000283">
    <property type="protein sequence ID" value="POM80791.1"/>
    <property type="molecule type" value="Genomic_DNA"/>
</dbReference>
<organism evidence="1 2">
    <name type="scientific">Phytophthora palmivora</name>
    <dbReference type="NCBI Taxonomy" id="4796"/>
    <lineage>
        <taxon>Eukaryota</taxon>
        <taxon>Sar</taxon>
        <taxon>Stramenopiles</taxon>
        <taxon>Oomycota</taxon>
        <taxon>Peronosporomycetes</taxon>
        <taxon>Peronosporales</taxon>
        <taxon>Peronosporaceae</taxon>
        <taxon>Phytophthora</taxon>
    </lineage>
</organism>
<dbReference type="GO" id="GO:0003676">
    <property type="term" value="F:nucleic acid binding"/>
    <property type="evidence" value="ECO:0007669"/>
    <property type="project" value="InterPro"/>
</dbReference>
<proteinExistence type="predicted"/>
<dbReference type="AlphaFoldDB" id="A0A2P4YSK2"/>
<gene>
    <name evidence="1" type="ORF">PHPALM_1325</name>
</gene>
<evidence type="ECO:0000313" key="1">
    <source>
        <dbReference type="EMBL" id="POM80791.1"/>
    </source>
</evidence>
<dbReference type="Gene3D" id="3.30.420.10">
    <property type="entry name" value="Ribonuclease H-like superfamily/Ribonuclease H"/>
    <property type="match status" value="1"/>
</dbReference>
<reference evidence="1 2" key="1">
    <citation type="journal article" date="2017" name="Genome Biol. Evol.">
        <title>Phytophthora megakarya and P. palmivora, closely related causal agents of cacao black pod rot, underwent increases in genome sizes and gene numbers by different mechanisms.</title>
        <authorList>
            <person name="Ali S.S."/>
            <person name="Shao J."/>
            <person name="Lary D.J."/>
            <person name="Kronmiller B."/>
            <person name="Shen D."/>
            <person name="Strem M.D."/>
            <person name="Amoako-Attah I."/>
            <person name="Akrofi A.Y."/>
            <person name="Begoude B.A."/>
            <person name="Ten Hoopen G.M."/>
            <person name="Coulibaly K."/>
            <person name="Kebe B.I."/>
            <person name="Melnick R.L."/>
            <person name="Guiltinan M.J."/>
            <person name="Tyler B.M."/>
            <person name="Meinhardt L.W."/>
            <person name="Bailey B.A."/>
        </authorList>
    </citation>
    <scope>NUCLEOTIDE SEQUENCE [LARGE SCALE GENOMIC DNA]</scope>
    <source>
        <strain evidence="2">sbr112.9</strain>
    </source>
</reference>
<name>A0A2P4YSK2_9STRA</name>
<dbReference type="InterPro" id="IPR009057">
    <property type="entry name" value="Homeodomain-like_sf"/>
</dbReference>
<dbReference type="OrthoDB" id="2446547at2759"/>
<evidence type="ECO:0000313" key="2">
    <source>
        <dbReference type="Proteomes" id="UP000237271"/>
    </source>
</evidence>
<sequence length="293" mass="33236">MGRGKVLTNQEHDGGVSVHEIARRTGRSRACVRLAVKEERGPRSDTGGERPRAGWRPALTGRKVQRLVRVAYAGDKFAAELKAELGFKTSVRTVQRLLQRVNLLVYAKMDRTLPFTTAHKTARMRNMGIYCIFWRKNSILTALMASRTTGVTCVSKHGRTFIGKMMVVASWYGEHLALKYMLPFAHRNYGVGFVFQLDNASIHASHKTTSFLLENYIITMVCPARSPDCKLIENGWSVYSHNRKYLHVDELECANLAAWNSIEQEYLLKLVQSMPRRCLAVIKKKADSLNTNF</sequence>
<accession>A0A2P4YSK2</accession>
<keyword evidence="2" id="KW-1185">Reference proteome</keyword>
<dbReference type="SUPFAM" id="SSF46689">
    <property type="entry name" value="Homeodomain-like"/>
    <property type="match status" value="1"/>
</dbReference>
<dbReference type="InterPro" id="IPR036397">
    <property type="entry name" value="RNaseH_sf"/>
</dbReference>
<comment type="caution">
    <text evidence="1">The sequence shown here is derived from an EMBL/GenBank/DDBJ whole genome shotgun (WGS) entry which is preliminary data.</text>
</comment>
<protein>
    <recommendedName>
        <fullName evidence="3">Transposase</fullName>
    </recommendedName>
</protein>